<dbReference type="Gene3D" id="3.40.50.1820">
    <property type="entry name" value="alpha/beta hydrolase"/>
    <property type="match status" value="1"/>
</dbReference>
<reference evidence="2 3" key="1">
    <citation type="submission" date="2019-12" db="EMBL/GenBank/DDBJ databases">
        <authorList>
            <person name="Floudas D."/>
            <person name="Bentzer J."/>
            <person name="Ahren D."/>
            <person name="Johansson T."/>
            <person name="Persson P."/>
            <person name="Tunlid A."/>
        </authorList>
    </citation>
    <scope>NUCLEOTIDE SEQUENCE [LARGE SCALE GENOMIC DNA]</scope>
    <source>
        <strain evidence="2 3">CBS 102.39</strain>
    </source>
</reference>
<dbReference type="AlphaFoldDB" id="A0A8H4R4N5"/>
<dbReference type="Pfam" id="PF07676">
    <property type="entry name" value="PD40"/>
    <property type="match status" value="1"/>
</dbReference>
<dbReference type="GO" id="GO:0008236">
    <property type="term" value="F:serine-type peptidase activity"/>
    <property type="evidence" value="ECO:0007669"/>
    <property type="project" value="InterPro"/>
</dbReference>
<evidence type="ECO:0000259" key="1">
    <source>
        <dbReference type="Pfam" id="PF00326"/>
    </source>
</evidence>
<protein>
    <recommendedName>
        <fullName evidence="1">Peptidase S9 prolyl oligopeptidase catalytic domain-containing protein</fullName>
    </recommendedName>
</protein>
<comment type="caution">
    <text evidence="2">The sequence shown here is derived from an EMBL/GenBank/DDBJ whole genome shotgun (WGS) entry which is preliminary data.</text>
</comment>
<dbReference type="InterPro" id="IPR050585">
    <property type="entry name" value="Xaa-Pro_dipeptidyl-ppase/CocE"/>
</dbReference>
<dbReference type="EMBL" id="JAACJL010000002">
    <property type="protein sequence ID" value="KAF4622254.1"/>
    <property type="molecule type" value="Genomic_DNA"/>
</dbReference>
<dbReference type="InterPro" id="IPR029058">
    <property type="entry name" value="AB_hydrolase_fold"/>
</dbReference>
<gene>
    <name evidence="2" type="ORF">D9613_009016</name>
</gene>
<dbReference type="InterPro" id="IPR011042">
    <property type="entry name" value="6-blade_b-propeller_TolB-like"/>
</dbReference>
<dbReference type="SUPFAM" id="SSF53474">
    <property type="entry name" value="alpha/beta-Hydrolases"/>
    <property type="match status" value="1"/>
</dbReference>
<dbReference type="Pfam" id="PF00326">
    <property type="entry name" value="Peptidase_S9"/>
    <property type="match status" value="1"/>
</dbReference>
<dbReference type="InterPro" id="IPR011659">
    <property type="entry name" value="WD40"/>
</dbReference>
<dbReference type="Proteomes" id="UP000521872">
    <property type="component" value="Unassembled WGS sequence"/>
</dbReference>
<keyword evidence="3" id="KW-1185">Reference proteome</keyword>
<dbReference type="InterPro" id="IPR001375">
    <property type="entry name" value="Peptidase_S9_cat"/>
</dbReference>
<dbReference type="SUPFAM" id="SSF82171">
    <property type="entry name" value="DPP6 N-terminal domain-like"/>
    <property type="match status" value="1"/>
</dbReference>
<evidence type="ECO:0000313" key="3">
    <source>
        <dbReference type="Proteomes" id="UP000521872"/>
    </source>
</evidence>
<feature type="domain" description="Peptidase S9 prolyl oligopeptidase catalytic" evidence="1">
    <location>
        <begin position="453"/>
        <end position="667"/>
    </location>
</feature>
<dbReference type="GO" id="GO:0006508">
    <property type="term" value="P:proteolysis"/>
    <property type="evidence" value="ECO:0007669"/>
    <property type="project" value="InterPro"/>
</dbReference>
<sequence length="670" mass="73753">MSQSEQMVVQQAPYGTWKSPITSEAITKGANAILDLIVDPATSEVYHLESRPSEKGRNVLVHTGSNRDVVGPKWNVRTSVHEYGGAPAIVNNGVAYFSNMEDGRIYRVRVEENAPEPEALTPENKPFRYACLQQHPAHPELIVSILEDHTSDVPSEVVNTLVVIDAAQKILRPLLSGADFYAHPRFSPDGRKLAWVQWFHPDMPWEGGELHVADVSVSDDNILRTSNDIHVAGVREKVSAQYPSWASNDTLIFTSDESGFINPWKYTINQNTSSPLLPEPIAQDFGSPLWQLHFFPYAIVGSQGIFTALEHGRSVLYLVDLDNTSAPTRIENPFVTIGNIRLVSSDRREIIFTGQKTSSKTNIVQVSLTSAGAAFKTLKGSASLTVDGIPLPDGIVSEPQPMVLTLRESASPLFVIYYPPTNPDYSGSSIEGEKPPCVVNSHGGPTALTEQGLDWEIQYFTSRGFAWLEVNYGGSSGYGRRYIERLNGNWGIVDVQDCISAPQTLSLSPAPFNLVDPKRLIIRGGSAGGFTTLAAISTAADVNVFAAATSLYGISDLNKLAEFTHKFESRYLDHLMGGNITKIPKVYNDRSPINHADKIVTPLLILQGEIDMVVPKGQAEAIYNSIRDRGGVVEYKLYEGEGHGWRREETMRDALEREVGFYQRVLGLQA</sequence>
<name>A0A8H4R4N5_9AGAR</name>
<dbReference type="PANTHER" id="PTHR43056:SF5">
    <property type="entry name" value="PEPTIDASE S9 PROLYL OLIGOPEPTIDASE CATALYTIC DOMAIN-CONTAINING PROTEIN"/>
    <property type="match status" value="1"/>
</dbReference>
<organism evidence="2 3">
    <name type="scientific">Agrocybe pediades</name>
    <dbReference type="NCBI Taxonomy" id="84607"/>
    <lineage>
        <taxon>Eukaryota</taxon>
        <taxon>Fungi</taxon>
        <taxon>Dikarya</taxon>
        <taxon>Basidiomycota</taxon>
        <taxon>Agaricomycotina</taxon>
        <taxon>Agaricomycetes</taxon>
        <taxon>Agaricomycetidae</taxon>
        <taxon>Agaricales</taxon>
        <taxon>Agaricineae</taxon>
        <taxon>Strophariaceae</taxon>
        <taxon>Agrocybe</taxon>
    </lineage>
</organism>
<dbReference type="Gene3D" id="2.120.10.30">
    <property type="entry name" value="TolB, C-terminal domain"/>
    <property type="match status" value="1"/>
</dbReference>
<accession>A0A8H4R4N5</accession>
<proteinExistence type="predicted"/>
<evidence type="ECO:0000313" key="2">
    <source>
        <dbReference type="EMBL" id="KAF4622254.1"/>
    </source>
</evidence>
<dbReference type="PANTHER" id="PTHR43056">
    <property type="entry name" value="PEPTIDASE S9 PROLYL OLIGOPEPTIDASE"/>
    <property type="match status" value="1"/>
</dbReference>